<evidence type="ECO:0000313" key="3">
    <source>
        <dbReference type="EMBL" id="CRL41504.1"/>
    </source>
</evidence>
<dbReference type="GO" id="GO:0080120">
    <property type="term" value="P:CAAX-box protein maturation"/>
    <property type="evidence" value="ECO:0007669"/>
    <property type="project" value="UniProtKB-ARBA"/>
</dbReference>
<dbReference type="InterPro" id="IPR052710">
    <property type="entry name" value="CAAX_protease"/>
</dbReference>
<dbReference type="RefSeq" id="WP_055068478.1">
    <property type="nucleotide sequence ID" value="NZ_CP173697.1"/>
</dbReference>
<keyword evidence="3" id="KW-0378">Hydrolase</keyword>
<evidence type="ECO:0000259" key="2">
    <source>
        <dbReference type="Pfam" id="PF02517"/>
    </source>
</evidence>
<keyword evidence="1" id="KW-1133">Transmembrane helix</keyword>
<accession>A0A0M6WW94</accession>
<dbReference type="GO" id="GO:0004175">
    <property type="term" value="F:endopeptidase activity"/>
    <property type="evidence" value="ECO:0007669"/>
    <property type="project" value="UniProtKB-ARBA"/>
</dbReference>
<evidence type="ECO:0000256" key="1">
    <source>
        <dbReference type="SAM" id="Phobius"/>
    </source>
</evidence>
<feature type="transmembrane region" description="Helical" evidence="1">
    <location>
        <begin position="83"/>
        <end position="103"/>
    </location>
</feature>
<reference evidence="4" key="1">
    <citation type="submission" date="2015-05" db="EMBL/GenBank/DDBJ databases">
        <authorList>
            <consortium name="Pathogen Informatics"/>
        </authorList>
    </citation>
    <scope>NUCLEOTIDE SEQUENCE [LARGE SCALE GENOMIC DNA]</scope>
    <source>
        <strain evidence="4">M72</strain>
    </source>
</reference>
<protein>
    <submittedName>
        <fullName evidence="3">CAAX amino terminal protease family protein</fullName>
    </submittedName>
</protein>
<sequence>METFKETLRKIWYILYPFLFYYAVMLIIMTIAQWAFGGDATHYVFCQLIATVFTIPSMLPFYRQGQALAGIAKQPFGISRERICHALFAAGIMACFGISLNNLISMTKLTAISMGYQQANTDFYGSTIGMEILCLAVFTPILEELVFRGILFGRLKDMLSKPFAVGISALIFAAVHVNIVQFIYALILGVVLALLMDRAGNVYASMIGHMTANFIAVVRTETHWLDFSVRGDAVSWIFSLVVLGAGIVLMWRYLSDRKKQEDKEKE</sequence>
<keyword evidence="4" id="KW-1185">Reference proteome</keyword>
<dbReference type="AlphaFoldDB" id="A0A0M6WW94"/>
<dbReference type="STRING" id="301302.ERS852420_01310"/>
<proteinExistence type="predicted"/>
<feature type="domain" description="CAAX prenyl protease 2/Lysostaphin resistance protein A-like" evidence="2">
    <location>
        <begin position="131"/>
        <end position="215"/>
    </location>
</feature>
<dbReference type="GO" id="GO:0006508">
    <property type="term" value="P:proteolysis"/>
    <property type="evidence" value="ECO:0007669"/>
    <property type="project" value="UniProtKB-KW"/>
</dbReference>
<dbReference type="Pfam" id="PF02517">
    <property type="entry name" value="Rce1-like"/>
    <property type="match status" value="1"/>
</dbReference>
<dbReference type="OrthoDB" id="9782250at2"/>
<feature type="transmembrane region" description="Helical" evidence="1">
    <location>
        <begin position="42"/>
        <end position="62"/>
    </location>
</feature>
<dbReference type="Proteomes" id="UP000049979">
    <property type="component" value="Unassembled WGS sequence"/>
</dbReference>
<feature type="transmembrane region" description="Helical" evidence="1">
    <location>
        <begin position="163"/>
        <end position="196"/>
    </location>
</feature>
<gene>
    <name evidence="3" type="ORF">M72_12581</name>
</gene>
<dbReference type="InterPro" id="IPR003675">
    <property type="entry name" value="Rce1/LyrA-like_dom"/>
</dbReference>
<evidence type="ECO:0000313" key="4">
    <source>
        <dbReference type="Proteomes" id="UP000049979"/>
    </source>
</evidence>
<keyword evidence="3" id="KW-0645">Protease</keyword>
<name>A0A0M6WW94_9FIRM</name>
<organism evidence="3 4">
    <name type="scientific">Roseburia faecis</name>
    <dbReference type="NCBI Taxonomy" id="301302"/>
    <lineage>
        <taxon>Bacteria</taxon>
        <taxon>Bacillati</taxon>
        <taxon>Bacillota</taxon>
        <taxon>Clostridia</taxon>
        <taxon>Lachnospirales</taxon>
        <taxon>Lachnospiraceae</taxon>
        <taxon>Roseburia</taxon>
    </lineage>
</organism>
<keyword evidence="1" id="KW-0472">Membrane</keyword>
<feature type="transmembrane region" description="Helical" evidence="1">
    <location>
        <begin position="12"/>
        <end position="36"/>
    </location>
</feature>
<feature type="transmembrane region" description="Helical" evidence="1">
    <location>
        <begin position="233"/>
        <end position="254"/>
    </location>
</feature>
<dbReference type="PANTHER" id="PTHR36435">
    <property type="entry name" value="SLR1288 PROTEIN"/>
    <property type="match status" value="1"/>
</dbReference>
<dbReference type="EMBL" id="CVRR01000048">
    <property type="protein sequence ID" value="CRL41504.1"/>
    <property type="molecule type" value="Genomic_DNA"/>
</dbReference>
<keyword evidence="1" id="KW-0812">Transmembrane</keyword>
<dbReference type="PANTHER" id="PTHR36435:SF1">
    <property type="entry name" value="CAAX AMINO TERMINAL PROTEASE FAMILY PROTEIN"/>
    <property type="match status" value="1"/>
</dbReference>